<proteinExistence type="predicted"/>
<dbReference type="KEGG" id="mbr:MONBRDRAFT_6232"/>
<dbReference type="SUPFAM" id="SSF50978">
    <property type="entry name" value="WD40 repeat-like"/>
    <property type="match status" value="1"/>
</dbReference>
<keyword evidence="1" id="KW-0853">WD repeat</keyword>
<evidence type="ECO:0000256" key="1">
    <source>
        <dbReference type="PROSITE-ProRule" id="PRU00221"/>
    </source>
</evidence>
<evidence type="ECO:0000256" key="2">
    <source>
        <dbReference type="SAM" id="MobiDB-lite"/>
    </source>
</evidence>
<feature type="compositionally biased region" description="Polar residues" evidence="2">
    <location>
        <begin position="1221"/>
        <end position="1231"/>
    </location>
</feature>
<evidence type="ECO:0000313" key="3">
    <source>
        <dbReference type="EMBL" id="EDQ91447.1"/>
    </source>
</evidence>
<dbReference type="InterPro" id="IPR015943">
    <property type="entry name" value="WD40/YVTN_repeat-like_dom_sf"/>
</dbReference>
<feature type="region of interest" description="Disordered" evidence="2">
    <location>
        <begin position="960"/>
        <end position="1039"/>
    </location>
</feature>
<sequence>MATERHVHGILYMGGPYGSSSTPHDPEALKRAPRELPVPTHTSQDPISQWLPLPNVDARWLAVHQSGRLTVWRGDALLPFRADGPRSDEVLQQAHSPALLLPTDHPGVSQRQLPADTNRLHYLESLQLYLSWRQGGRRLGLLTSEFEVLDELESPEPVHAIAHPTGALEIILCGNQELHRLAFRRGRHLEFRTAYRPQCEGSPDKPLRHLVLDSDEETHQRLYVAIGNCVAIHRCLSGESVAAINDIFDADLSCIYPDLKEHVLLVASRRGAIAVINMNNWSRLATWVSTTAPIVAIYEHRLLPSAILALAEDATLTVWHYHCQDCILQRQLPEQPKALYPLPHHPSLLLLLGTNTSHMFRLNILYRLYSLMFERITSLARRWCAPDEAHLCTLTHRQQAIVLDAQDQACLLETERMPFLGPTRSISLLDSQDLWCFCSTSGQIRFYSTQKGADELEALQPDCLWAPSLPPNGATCIATLELARQHPLPETPDPRSWRAGFGRAVQPRYPMTEAWRTWRTEQAPPPNIHAGVLVGSEDGHLRLIDLRTQRLVEAFPAIHAAGLVAVTADVSQPPPVRFQGTAPPASLPWHVASYDAEGALVLWALTPMAIPPLSPDANFEATEEWAAHPYITVTQLRVVFLLDRIYRQVLHYPHLITCARHEETARHVVSVLDVAQDTTISHHVLDDHDSRVIGLDLNPHLDLMVTAEDAGILKLWCVSRNSLLATIQLDSPVQGIAIQETESTTPCIVLATRGHLWQMPLLPFLPRRYLRGILGPGPRPEAAWRANLVDELHHPERFGRVNLSIMPSANGHTQVRHHRRSTLADTTRHQMKTIELERQRVASQTRRLLDRERDLVDINLRRDKAIETTAVPSRTRKAQRAALKAFARQLHPRLAVIDDLHRQYDEERLQEVVQASLSTLSDTDMQDLRAAVAALPELSSEEEDDGVGLMDLLKKNPVINLSSSEEDEEEEESPRRRRRRRAAVASRGFQMLDERERPAKAQEPPPANESANDRPPPPIKSPKPTRSTPSAPKFPPVAPPLPRYLSQFREKHWFKFRYPRAVPSTFDFLRPAPSEDEVARNVLAQIPYRAVVTFLAGSELSFSGPPVRSLLSQATSTEDAISIVESIGVLSVDSHTDSITRAAIRRTLLAALDPHCFAMHGLDGETDLLWQHLRQQADQLARRGAASPRPPVASSMAMALDDEHNQGDHSSEVGSAMAEDGSTNVVSTQPSVDERQRAASAARELLSDWRTRLASATTLSRRGSTAVTMAAPTDDRPPVHDIGECDAIDVLRYFIVQNTERPASEPRARTQTPRLLRNLDRIARAPLATQSFLPRLGYVGRVVGLVGPWTEATCPNQVVFDVLQLPGSVGRRHRGESIELHRHACLRCALPLMEAKKAMSANK</sequence>
<dbReference type="InterPro" id="IPR001680">
    <property type="entry name" value="WD40_rpt"/>
</dbReference>
<dbReference type="PANTHER" id="PTHR45532">
    <property type="entry name" value="WD REPEAT-CONTAINING PROTEIN 97"/>
    <property type="match status" value="1"/>
</dbReference>
<dbReference type="RefSeq" id="XP_001743869.1">
    <property type="nucleotide sequence ID" value="XM_001743817.1"/>
</dbReference>
<dbReference type="GeneID" id="5889280"/>
<protein>
    <submittedName>
        <fullName evidence="3">Uncharacterized protein</fullName>
    </submittedName>
</protein>
<feature type="repeat" description="WD" evidence="1">
    <location>
        <begin position="685"/>
        <end position="726"/>
    </location>
</feature>
<dbReference type="STRING" id="81824.A9UT81"/>
<dbReference type="OMA" id="CARHEET"/>
<dbReference type="Proteomes" id="UP000001357">
    <property type="component" value="Unassembled WGS sequence"/>
</dbReference>
<organism evidence="3 4">
    <name type="scientific">Monosiga brevicollis</name>
    <name type="common">Choanoflagellate</name>
    <dbReference type="NCBI Taxonomy" id="81824"/>
    <lineage>
        <taxon>Eukaryota</taxon>
        <taxon>Choanoflagellata</taxon>
        <taxon>Craspedida</taxon>
        <taxon>Salpingoecidae</taxon>
        <taxon>Monosiga</taxon>
    </lineage>
</organism>
<feature type="compositionally biased region" description="Low complexity" evidence="2">
    <location>
        <begin position="1022"/>
        <end position="1031"/>
    </location>
</feature>
<reference evidence="3 4" key="1">
    <citation type="journal article" date="2008" name="Nature">
        <title>The genome of the choanoflagellate Monosiga brevicollis and the origin of metazoans.</title>
        <authorList>
            <consortium name="JGI Sequencing"/>
            <person name="King N."/>
            <person name="Westbrook M.J."/>
            <person name="Young S.L."/>
            <person name="Kuo A."/>
            <person name="Abedin M."/>
            <person name="Chapman J."/>
            <person name="Fairclough S."/>
            <person name="Hellsten U."/>
            <person name="Isogai Y."/>
            <person name="Letunic I."/>
            <person name="Marr M."/>
            <person name="Pincus D."/>
            <person name="Putnam N."/>
            <person name="Rokas A."/>
            <person name="Wright K.J."/>
            <person name="Zuzow R."/>
            <person name="Dirks W."/>
            <person name="Good M."/>
            <person name="Goodstein D."/>
            <person name="Lemons D."/>
            <person name="Li W."/>
            <person name="Lyons J.B."/>
            <person name="Morris A."/>
            <person name="Nichols S."/>
            <person name="Richter D.J."/>
            <person name="Salamov A."/>
            <person name="Bork P."/>
            <person name="Lim W.A."/>
            <person name="Manning G."/>
            <person name="Miller W.T."/>
            <person name="McGinnis W."/>
            <person name="Shapiro H."/>
            <person name="Tjian R."/>
            <person name="Grigoriev I.V."/>
            <person name="Rokhsar D."/>
        </authorList>
    </citation>
    <scope>NUCLEOTIDE SEQUENCE [LARGE SCALE GENOMIC DNA]</scope>
    <source>
        <strain evidence="4">MX1 / ATCC 50154</strain>
    </source>
</reference>
<dbReference type="InterPro" id="IPR036322">
    <property type="entry name" value="WD40_repeat_dom_sf"/>
</dbReference>
<keyword evidence="4" id="KW-1185">Reference proteome</keyword>
<accession>A9UT81</accession>
<name>A9UT81_MONBE</name>
<gene>
    <name evidence="3" type="ORF">MONBRDRAFT_6232</name>
</gene>
<dbReference type="PROSITE" id="PS50082">
    <property type="entry name" value="WD_REPEATS_2"/>
    <property type="match status" value="1"/>
</dbReference>
<dbReference type="PANTHER" id="PTHR45532:SF1">
    <property type="entry name" value="WD REPEAT-CONTAINING PROTEIN 97"/>
    <property type="match status" value="1"/>
</dbReference>
<dbReference type="EMBL" id="CH991545">
    <property type="protein sequence ID" value="EDQ91447.1"/>
    <property type="molecule type" value="Genomic_DNA"/>
</dbReference>
<feature type="region of interest" description="Disordered" evidence="2">
    <location>
        <begin position="1203"/>
        <end position="1239"/>
    </location>
</feature>
<dbReference type="InParanoid" id="A9UT81"/>
<dbReference type="Gene3D" id="2.130.10.10">
    <property type="entry name" value="YVTN repeat-like/Quinoprotein amine dehydrogenase"/>
    <property type="match status" value="2"/>
</dbReference>
<evidence type="ECO:0000313" key="4">
    <source>
        <dbReference type="Proteomes" id="UP000001357"/>
    </source>
</evidence>